<organism evidence="2 3">
    <name type="scientific">Fusobacterium periodonticum D10</name>
    <dbReference type="NCBI Taxonomy" id="620833"/>
    <lineage>
        <taxon>Bacteria</taxon>
        <taxon>Fusobacteriati</taxon>
        <taxon>Fusobacteriota</taxon>
        <taxon>Fusobacteriia</taxon>
        <taxon>Fusobacteriales</taxon>
        <taxon>Fusobacteriaceae</taxon>
        <taxon>Fusobacterium</taxon>
    </lineage>
</organism>
<keyword evidence="1" id="KW-0472">Membrane</keyword>
<proteinExistence type="predicted"/>
<dbReference type="EMBL" id="ACIF01000361">
    <property type="protein sequence ID" value="EKA92418.1"/>
    <property type="molecule type" value="Genomic_DNA"/>
</dbReference>
<accession>K1HA84</accession>
<reference evidence="2 3" key="1">
    <citation type="submission" date="2012-05" db="EMBL/GenBank/DDBJ databases">
        <title>The Genome Sequence of Fusobacterium periodontium Oral Taxon 201 Strain D10.</title>
        <authorList>
            <consortium name="The Broad Institute Genome Sequencing Platform"/>
            <consortium name="The Broad Institute Genome Sequencing Center for Infectious Disease"/>
            <person name="Earl A."/>
            <person name="Ward D."/>
            <person name="Feldgarden M."/>
            <person name="Gevers D."/>
            <person name="Strauss J."/>
            <person name="Sibley C."/>
            <person name="White A."/>
            <person name="Ambrose C.E."/>
            <person name="Allen-Vercoe E."/>
            <person name="Walker B."/>
            <person name="Young S.K."/>
            <person name="Zeng Q."/>
            <person name="Gargeya S."/>
            <person name="Fitzgerald M."/>
            <person name="Haas B."/>
            <person name="Abouelleil A."/>
            <person name="Alvarado L."/>
            <person name="Arachchi H.M."/>
            <person name="Berlin A.M."/>
            <person name="Chapman S.B."/>
            <person name="Goldberg J."/>
            <person name="Griggs A."/>
            <person name="Gujja S."/>
            <person name="Hansen M."/>
            <person name="Howarth C."/>
            <person name="Imamovic A."/>
            <person name="Larimer J."/>
            <person name="McCowan C."/>
            <person name="Montmayeur A."/>
            <person name="Murphy C."/>
            <person name="Neiman D."/>
            <person name="Pearson M."/>
            <person name="Priest M."/>
            <person name="Roberts A."/>
            <person name="Saif S."/>
            <person name="Shea T."/>
            <person name="Sisk P."/>
            <person name="Sykes S."/>
            <person name="Wortman J."/>
            <person name="Nusbaum C."/>
            <person name="Birren B."/>
        </authorList>
    </citation>
    <scope>NUCLEOTIDE SEQUENCE [LARGE SCALE GENOMIC DNA]</scope>
    <source>
        <strain evidence="2 3">D10</strain>
    </source>
</reference>
<evidence type="ECO:0000256" key="1">
    <source>
        <dbReference type="SAM" id="Phobius"/>
    </source>
</evidence>
<evidence type="ECO:0000313" key="2">
    <source>
        <dbReference type="EMBL" id="EKA92418.1"/>
    </source>
</evidence>
<dbReference type="RefSeq" id="WP_005969648.1">
    <property type="nucleotide sequence ID" value="NZ_JH815425.1"/>
</dbReference>
<feature type="transmembrane region" description="Helical" evidence="1">
    <location>
        <begin position="57"/>
        <end position="78"/>
    </location>
</feature>
<evidence type="ECO:0000313" key="3">
    <source>
        <dbReference type="Proteomes" id="UP000005809"/>
    </source>
</evidence>
<name>K1HA84_9FUSO</name>
<protein>
    <recommendedName>
        <fullName evidence="4">EamA domain-containing protein</fullName>
    </recommendedName>
</protein>
<dbReference type="PATRIC" id="fig|620833.3.peg.2237"/>
<dbReference type="Proteomes" id="UP000005809">
    <property type="component" value="Unassembled WGS sequence"/>
</dbReference>
<evidence type="ECO:0008006" key="4">
    <source>
        <dbReference type="Google" id="ProtNLM"/>
    </source>
</evidence>
<gene>
    <name evidence="2" type="ORF">FPOG_02428</name>
</gene>
<sequence>MNNNNKNNGYLLIISAVILWSLSGLGQVTMERAVIICLAEPILNPIWVYLGNGEVPSMTTVIGVSFILLGAITGILFTSKAKKLRKIKNSN</sequence>
<dbReference type="AlphaFoldDB" id="K1HA84"/>
<keyword evidence="1" id="KW-0812">Transmembrane</keyword>
<keyword evidence="1" id="KW-1133">Transmembrane helix</keyword>
<dbReference type="HOGENOM" id="CLU_2422715_0_0_0"/>
<comment type="caution">
    <text evidence="2">The sequence shown here is derived from an EMBL/GenBank/DDBJ whole genome shotgun (WGS) entry which is preliminary data.</text>
</comment>